<dbReference type="GO" id="GO:0016491">
    <property type="term" value="F:oxidoreductase activity"/>
    <property type="evidence" value="ECO:0007669"/>
    <property type="project" value="UniProtKB-KW"/>
</dbReference>
<dbReference type="InterPro" id="IPR036188">
    <property type="entry name" value="FAD/NAD-bd_sf"/>
</dbReference>
<evidence type="ECO:0000256" key="1">
    <source>
        <dbReference type="ARBA" id="ARBA00001974"/>
    </source>
</evidence>
<evidence type="ECO:0000256" key="2">
    <source>
        <dbReference type="ARBA" id="ARBA00004924"/>
    </source>
</evidence>
<dbReference type="OrthoDB" id="2915840at2759"/>
<comment type="similarity">
    <text evidence="3">Belongs to the lysine N(6)-hydroxylase/L-ornithine N(5)-oxygenase family.</text>
</comment>
<comment type="cofactor">
    <cofactor evidence="1">
        <name>FAD</name>
        <dbReference type="ChEBI" id="CHEBI:57692"/>
    </cofactor>
</comment>
<name>A0A9P4INJ8_9PEZI</name>
<sequence>MDDTFDVIVVGVGIFGLQAARTYLDLHPEAKLLALEAYEHAGGVWGKSRWYPGFWTQGGYGLMEWSDRPFGDLPKDHNCYLFKAEYVIDYIEKYLDSHVYNGKSLRDRIRCSFSVDSVSKMPEGLWSISGHSNKPNEPQETTVYKARKVMIASGFTSIPSIPNFKNDNFSGRIIHSSNFGREADTILATAPKKHISVLGGGKSAADMVYAAAKAGHDVNWIIRKHGSGPGLFAVPSKMGKYNNPTEIMMTRAGTTLSPSHFGKPNLWTRFVHGTWLGRWLLLNIFHMIGQDSIKKAGFDSNEKALEGFNKMKPEANEFWLNAAVGMVQVEDFWPTIAEKVHVYRNDISHLASDGIHLEDGPVIPCDIFLLGTGFKEEYPFFDAAEHTRLGLSHPPTSNAEQDEWLSLQEEADKEIISRFPMLARGPGFQKTPRVTPFRLYNAIASLSDPTIVFLGCVSLVNMFAGAEWQALWASAYLDGNIELPSKEEMKKQIAMDNQWSRRRYPFYGETSGICFDMECVLYGDRLLKELGCTSHIDGLSGWQYWTKVNFANQYKGVMGEYVANLKKQN</sequence>
<evidence type="ECO:0000256" key="5">
    <source>
        <dbReference type="ARBA" id="ARBA00022630"/>
    </source>
</evidence>
<dbReference type="Pfam" id="PF13434">
    <property type="entry name" value="Lys_Orn_oxgnase"/>
    <property type="match status" value="1"/>
</dbReference>
<keyword evidence="7" id="KW-0521">NADP</keyword>
<evidence type="ECO:0000256" key="3">
    <source>
        <dbReference type="ARBA" id="ARBA00007588"/>
    </source>
</evidence>
<dbReference type="SUPFAM" id="SSF51905">
    <property type="entry name" value="FAD/NAD(P)-binding domain"/>
    <property type="match status" value="1"/>
</dbReference>
<protein>
    <recommendedName>
        <fullName evidence="4">L-ornithine N(5)-monooxygenase [NAD(P)H]</fullName>
        <ecNumber evidence="4">1.14.13.196</ecNumber>
    </recommendedName>
</protein>
<dbReference type="AlphaFoldDB" id="A0A9P4INJ8"/>
<evidence type="ECO:0000313" key="11">
    <source>
        <dbReference type="EMBL" id="KAF2101687.1"/>
    </source>
</evidence>
<evidence type="ECO:0000256" key="9">
    <source>
        <dbReference type="ARBA" id="ARBA00047598"/>
    </source>
</evidence>
<dbReference type="Gene3D" id="3.50.50.60">
    <property type="entry name" value="FAD/NAD(P)-binding domain"/>
    <property type="match status" value="2"/>
</dbReference>
<dbReference type="PANTHER" id="PTHR23023">
    <property type="entry name" value="DIMETHYLANILINE MONOOXYGENASE"/>
    <property type="match status" value="1"/>
</dbReference>
<dbReference type="InterPro" id="IPR025700">
    <property type="entry name" value="Lys/Orn_oxygenase"/>
</dbReference>
<proteinExistence type="inferred from homology"/>
<reference evidence="11" key="1">
    <citation type="journal article" date="2020" name="Stud. Mycol.">
        <title>101 Dothideomycetes genomes: a test case for predicting lifestyles and emergence of pathogens.</title>
        <authorList>
            <person name="Haridas S."/>
            <person name="Albert R."/>
            <person name="Binder M."/>
            <person name="Bloem J."/>
            <person name="Labutti K."/>
            <person name="Salamov A."/>
            <person name="Andreopoulos B."/>
            <person name="Baker S."/>
            <person name="Barry K."/>
            <person name="Bills G."/>
            <person name="Bluhm B."/>
            <person name="Cannon C."/>
            <person name="Castanera R."/>
            <person name="Culley D."/>
            <person name="Daum C."/>
            <person name="Ezra D."/>
            <person name="Gonzalez J."/>
            <person name="Henrissat B."/>
            <person name="Kuo A."/>
            <person name="Liang C."/>
            <person name="Lipzen A."/>
            <person name="Lutzoni F."/>
            <person name="Magnuson J."/>
            <person name="Mondo S."/>
            <person name="Nolan M."/>
            <person name="Ohm R."/>
            <person name="Pangilinan J."/>
            <person name="Park H.-J."/>
            <person name="Ramirez L."/>
            <person name="Alfaro M."/>
            <person name="Sun H."/>
            <person name="Tritt A."/>
            <person name="Yoshinaga Y."/>
            <person name="Zwiers L.-H."/>
            <person name="Turgeon B."/>
            <person name="Goodwin S."/>
            <person name="Spatafora J."/>
            <person name="Crous P."/>
            <person name="Grigoriev I."/>
        </authorList>
    </citation>
    <scope>NUCLEOTIDE SEQUENCE</scope>
    <source>
        <strain evidence="11">CBS 133067</strain>
    </source>
</reference>
<evidence type="ECO:0000313" key="12">
    <source>
        <dbReference type="Proteomes" id="UP000799772"/>
    </source>
</evidence>
<comment type="caution">
    <text evidence="11">The sequence shown here is derived from an EMBL/GenBank/DDBJ whole genome shotgun (WGS) entry which is preliminary data.</text>
</comment>
<gene>
    <name evidence="11" type="ORF">NA57DRAFT_73128</name>
</gene>
<accession>A0A9P4INJ8</accession>
<comment type="catalytic activity">
    <reaction evidence="10">
        <text>L-ornithine + NADH + O2 = N(5)-hydroxy-L-ornithine + NAD(+) + H2O</text>
        <dbReference type="Rhea" id="RHEA:41512"/>
        <dbReference type="ChEBI" id="CHEBI:15377"/>
        <dbReference type="ChEBI" id="CHEBI:15379"/>
        <dbReference type="ChEBI" id="CHEBI:46911"/>
        <dbReference type="ChEBI" id="CHEBI:57540"/>
        <dbReference type="ChEBI" id="CHEBI:57945"/>
        <dbReference type="ChEBI" id="CHEBI:78275"/>
        <dbReference type="EC" id="1.14.13.196"/>
    </reaction>
</comment>
<organism evidence="11 12">
    <name type="scientific">Rhizodiscina lignyota</name>
    <dbReference type="NCBI Taxonomy" id="1504668"/>
    <lineage>
        <taxon>Eukaryota</taxon>
        <taxon>Fungi</taxon>
        <taxon>Dikarya</taxon>
        <taxon>Ascomycota</taxon>
        <taxon>Pezizomycotina</taxon>
        <taxon>Dothideomycetes</taxon>
        <taxon>Pleosporomycetidae</taxon>
        <taxon>Aulographales</taxon>
        <taxon>Rhizodiscinaceae</taxon>
        <taxon>Rhizodiscina</taxon>
    </lineage>
</organism>
<keyword evidence="6" id="KW-0274">FAD</keyword>
<keyword evidence="12" id="KW-1185">Reference proteome</keyword>
<comment type="pathway">
    <text evidence="2">Siderophore biosynthesis.</text>
</comment>
<dbReference type="Proteomes" id="UP000799772">
    <property type="component" value="Unassembled WGS sequence"/>
</dbReference>
<evidence type="ECO:0000256" key="4">
    <source>
        <dbReference type="ARBA" id="ARBA00012881"/>
    </source>
</evidence>
<dbReference type="EMBL" id="ML978123">
    <property type="protein sequence ID" value="KAF2101687.1"/>
    <property type="molecule type" value="Genomic_DNA"/>
</dbReference>
<evidence type="ECO:0000256" key="6">
    <source>
        <dbReference type="ARBA" id="ARBA00022827"/>
    </source>
</evidence>
<evidence type="ECO:0000256" key="7">
    <source>
        <dbReference type="ARBA" id="ARBA00022857"/>
    </source>
</evidence>
<evidence type="ECO:0000256" key="8">
    <source>
        <dbReference type="ARBA" id="ARBA00023002"/>
    </source>
</evidence>
<keyword evidence="5" id="KW-0285">Flavoprotein</keyword>
<keyword evidence="8" id="KW-0560">Oxidoreductase</keyword>
<comment type="catalytic activity">
    <reaction evidence="9">
        <text>L-ornithine + NADPH + O2 = N(5)-hydroxy-L-ornithine + NADP(+) + H2O</text>
        <dbReference type="Rhea" id="RHEA:41508"/>
        <dbReference type="ChEBI" id="CHEBI:15377"/>
        <dbReference type="ChEBI" id="CHEBI:15379"/>
        <dbReference type="ChEBI" id="CHEBI:46911"/>
        <dbReference type="ChEBI" id="CHEBI:57783"/>
        <dbReference type="ChEBI" id="CHEBI:58349"/>
        <dbReference type="ChEBI" id="CHEBI:78275"/>
        <dbReference type="EC" id="1.14.13.196"/>
    </reaction>
</comment>
<evidence type="ECO:0000256" key="10">
    <source>
        <dbReference type="ARBA" id="ARBA00049248"/>
    </source>
</evidence>
<dbReference type="EC" id="1.14.13.196" evidence="4"/>
<dbReference type="InterPro" id="IPR050346">
    <property type="entry name" value="FMO-like"/>
</dbReference>